<dbReference type="GO" id="GO:0009279">
    <property type="term" value="C:cell outer membrane"/>
    <property type="evidence" value="ECO:0007669"/>
    <property type="project" value="UniProtKB-SubCell"/>
</dbReference>
<dbReference type="SUPFAM" id="SSF56935">
    <property type="entry name" value="Porins"/>
    <property type="match status" value="1"/>
</dbReference>
<dbReference type="EMBL" id="AAIXRY010000017">
    <property type="protein sequence ID" value="ECJ2327135.1"/>
    <property type="molecule type" value="Genomic_DNA"/>
</dbReference>
<evidence type="ECO:0000313" key="11">
    <source>
        <dbReference type="EMBL" id="ECJ2327135.1"/>
    </source>
</evidence>
<evidence type="ECO:0000256" key="7">
    <source>
        <dbReference type="ARBA" id="ARBA00023114"/>
    </source>
</evidence>
<comment type="subcellular location">
    <subcellularLocation>
        <location evidence="1">Cell outer membrane</location>
        <topology evidence="1">Multi-pass membrane protein</topology>
    </subcellularLocation>
</comment>
<sequence length="346" mass="39771">MTLQFSRYYLVALSLLFSPGVLAVNLVNQDGKKLDFYGTIIARRFTSNNVKDDGDRSYLYFGLIGKKDLTQRWQAYAHWEYTVSASDASRNATRLAFIGIDNPDWGSLDIGRNWGVLYDVTSLTDRSPFFREMSYNYIDNFMRGRALNLMTWRKGFSLFQYPLKVALQYQFKGNNDYHTVRQQNGNGFGASLVWYFTPKINALFSVSSSATTFYQQQNAGYQKNIRTFAEGLNYNSRKLYLAAVLTQSNNAISPQVRDNNTSAVSYEAQAKYMLTDKFQPGISYTRLIQTVAGRRTQILDYEELGFSYYFNKNMQVFVDFKFNNARDKAAGVDCADKLDTGISYHW</sequence>
<dbReference type="CDD" id="cd00342">
    <property type="entry name" value="gram_neg_porins"/>
    <property type="match status" value="1"/>
</dbReference>
<feature type="chain" id="PRO_5024814873" description="Porin" evidence="10">
    <location>
        <begin position="24"/>
        <end position="346"/>
    </location>
</feature>
<dbReference type="PRINTS" id="PR00183">
    <property type="entry name" value="ECOLIPORIN"/>
</dbReference>
<gene>
    <name evidence="11" type="ORF">FNJ06_16315</name>
</gene>
<dbReference type="PANTHER" id="PTHR34501">
    <property type="entry name" value="PROTEIN YDDL-RELATED"/>
    <property type="match status" value="1"/>
</dbReference>
<evidence type="ECO:0008006" key="12">
    <source>
        <dbReference type="Google" id="ProtNLM"/>
    </source>
</evidence>
<dbReference type="InterPro" id="IPR001897">
    <property type="entry name" value="Porin_gammaproteobac"/>
</dbReference>
<comment type="similarity">
    <text evidence="2">Belongs to the Gram-negative porin family.</text>
</comment>
<evidence type="ECO:0000256" key="10">
    <source>
        <dbReference type="SAM" id="SignalP"/>
    </source>
</evidence>
<keyword evidence="5" id="KW-0812">Transmembrane</keyword>
<proteinExistence type="inferred from homology"/>
<evidence type="ECO:0000256" key="9">
    <source>
        <dbReference type="ARBA" id="ARBA00023237"/>
    </source>
</evidence>
<dbReference type="InterPro" id="IPR001702">
    <property type="entry name" value="Porin_Gram-ve"/>
</dbReference>
<keyword evidence="9" id="KW-0998">Cell outer membrane</keyword>
<dbReference type="Gene3D" id="2.40.160.10">
    <property type="entry name" value="Porin"/>
    <property type="match status" value="1"/>
</dbReference>
<organism evidence="11">
    <name type="scientific">Salmonella enterica subsp. salamae</name>
    <dbReference type="NCBI Taxonomy" id="59202"/>
    <lineage>
        <taxon>Bacteria</taxon>
        <taxon>Pseudomonadati</taxon>
        <taxon>Pseudomonadota</taxon>
        <taxon>Gammaproteobacteria</taxon>
        <taxon>Enterobacterales</taxon>
        <taxon>Enterobacteriaceae</taxon>
        <taxon>Salmonella</taxon>
    </lineage>
</organism>
<dbReference type="PANTHER" id="PTHR34501:SF2">
    <property type="entry name" value="OUTER MEMBRANE PORIN F-RELATED"/>
    <property type="match status" value="1"/>
</dbReference>
<dbReference type="GO" id="GO:0034220">
    <property type="term" value="P:monoatomic ion transmembrane transport"/>
    <property type="evidence" value="ECO:0007669"/>
    <property type="project" value="InterPro"/>
</dbReference>
<reference evidence="11" key="1">
    <citation type="submission" date="2019-07" db="EMBL/GenBank/DDBJ databases">
        <authorList>
            <person name="Ashton P.M."/>
            <person name="Dallman T."/>
            <person name="Nair S."/>
            <person name="De Pinna E."/>
            <person name="Peters T."/>
            <person name="Grant K."/>
        </authorList>
    </citation>
    <scope>NUCLEOTIDE SEQUENCE [LARGE SCALE GENOMIC DNA]</scope>
    <source>
        <strain evidence="11">598112</strain>
    </source>
</reference>
<dbReference type="AlphaFoldDB" id="A0A5Y3V2S0"/>
<evidence type="ECO:0000256" key="6">
    <source>
        <dbReference type="ARBA" id="ARBA00022729"/>
    </source>
</evidence>
<evidence type="ECO:0000256" key="1">
    <source>
        <dbReference type="ARBA" id="ARBA00004571"/>
    </source>
</evidence>
<dbReference type="Proteomes" id="UP000839824">
    <property type="component" value="Unassembled WGS sequence"/>
</dbReference>
<keyword evidence="7" id="KW-0406">Ion transport</keyword>
<evidence type="ECO:0000256" key="3">
    <source>
        <dbReference type="ARBA" id="ARBA00022448"/>
    </source>
</evidence>
<protein>
    <recommendedName>
        <fullName evidence="12">Porin</fullName>
    </recommendedName>
</protein>
<keyword evidence="7" id="KW-0626">Porin</keyword>
<keyword evidence="8" id="KW-0472">Membrane</keyword>
<evidence type="ECO:0000256" key="2">
    <source>
        <dbReference type="ARBA" id="ARBA00007539"/>
    </source>
</evidence>
<accession>A0A5Y3V2S0</accession>
<dbReference type="InterPro" id="IPR023614">
    <property type="entry name" value="Porin_dom_sf"/>
</dbReference>
<evidence type="ECO:0000256" key="5">
    <source>
        <dbReference type="ARBA" id="ARBA00022692"/>
    </source>
</evidence>
<dbReference type="InterPro" id="IPR033900">
    <property type="entry name" value="Gram_neg_porin_domain"/>
</dbReference>
<dbReference type="InterPro" id="IPR050298">
    <property type="entry name" value="Gram-neg_bact_OMP"/>
</dbReference>
<dbReference type="Pfam" id="PF00267">
    <property type="entry name" value="Porin_1"/>
    <property type="match status" value="1"/>
</dbReference>
<feature type="signal peptide" evidence="10">
    <location>
        <begin position="1"/>
        <end position="23"/>
    </location>
</feature>
<keyword evidence="4" id="KW-1134">Transmembrane beta strand</keyword>
<evidence type="ECO:0000256" key="4">
    <source>
        <dbReference type="ARBA" id="ARBA00022452"/>
    </source>
</evidence>
<comment type="caution">
    <text evidence="11">The sequence shown here is derived from an EMBL/GenBank/DDBJ whole genome shotgun (WGS) entry which is preliminary data.</text>
</comment>
<dbReference type="GO" id="GO:0046930">
    <property type="term" value="C:pore complex"/>
    <property type="evidence" value="ECO:0007669"/>
    <property type="project" value="UniProtKB-KW"/>
</dbReference>
<dbReference type="GO" id="GO:0015288">
    <property type="term" value="F:porin activity"/>
    <property type="evidence" value="ECO:0007669"/>
    <property type="project" value="UniProtKB-KW"/>
</dbReference>
<evidence type="ECO:0000256" key="8">
    <source>
        <dbReference type="ARBA" id="ARBA00023136"/>
    </source>
</evidence>
<keyword evidence="3" id="KW-0813">Transport</keyword>
<name>A0A5Y3V2S0_SALER</name>
<keyword evidence="6 10" id="KW-0732">Signal</keyword>